<gene>
    <name evidence="2" type="ORF">FHY56_13925</name>
</gene>
<accession>A0A502BNC0</accession>
<dbReference type="SUPFAM" id="SSF50199">
    <property type="entry name" value="Staphylococcal nuclease"/>
    <property type="match status" value="1"/>
</dbReference>
<dbReference type="Gene3D" id="2.40.50.90">
    <property type="match status" value="1"/>
</dbReference>
<dbReference type="RefSeq" id="WP_140905769.1">
    <property type="nucleotide sequence ID" value="NZ_JBHTMD010000001.1"/>
</dbReference>
<dbReference type="PANTHER" id="PTHR12302">
    <property type="entry name" value="EBNA2 BINDING PROTEIN P100"/>
    <property type="match status" value="1"/>
</dbReference>
<dbReference type="PROSITE" id="PS50830">
    <property type="entry name" value="TNASE_3"/>
    <property type="match status" value="1"/>
</dbReference>
<dbReference type="EMBL" id="VEWJ01000010">
    <property type="protein sequence ID" value="TPF74563.1"/>
    <property type="molecule type" value="Genomic_DNA"/>
</dbReference>
<dbReference type="InterPro" id="IPR016071">
    <property type="entry name" value="Staphylococal_nuclease_OB-fold"/>
</dbReference>
<protein>
    <submittedName>
        <fullName evidence="2">Thermonuclease family protein</fullName>
    </submittedName>
</protein>
<reference evidence="2 3" key="1">
    <citation type="journal article" date="2003" name="Int. J. Syst. Evol. Microbiol.">
        <title>Towards a standardized format for the description of a novel species (of an established genus): Ochrobactrum gallinifaecis sp. nov.</title>
        <authorList>
            <person name="Kampfer P."/>
            <person name="Buczolits S."/>
            <person name="Albrecht A."/>
            <person name="Busse H.J."/>
            <person name="Stackebrandt E."/>
        </authorList>
    </citation>
    <scope>NUCLEOTIDE SEQUENCE [LARGE SCALE GENOMIC DNA]</scope>
    <source>
        <strain evidence="2 3">ISO 196</strain>
    </source>
</reference>
<evidence type="ECO:0000259" key="1">
    <source>
        <dbReference type="PROSITE" id="PS50830"/>
    </source>
</evidence>
<dbReference type="OrthoDB" id="8392623at2"/>
<comment type="caution">
    <text evidence="2">The sequence shown here is derived from an EMBL/GenBank/DDBJ whole genome shotgun (WGS) entry which is preliminary data.</text>
</comment>
<dbReference type="Pfam" id="PF00565">
    <property type="entry name" value="SNase"/>
    <property type="match status" value="1"/>
</dbReference>
<organism evidence="2 3">
    <name type="scientific">Brucella gallinifaecis</name>
    <dbReference type="NCBI Taxonomy" id="215590"/>
    <lineage>
        <taxon>Bacteria</taxon>
        <taxon>Pseudomonadati</taxon>
        <taxon>Pseudomonadota</taxon>
        <taxon>Alphaproteobacteria</taxon>
        <taxon>Hyphomicrobiales</taxon>
        <taxon>Brucellaceae</taxon>
        <taxon>Brucella/Ochrobactrum group</taxon>
        <taxon>Brucella</taxon>
    </lineage>
</organism>
<sequence length="161" mass="17581">MTVGLAVAEQWPGSAAGTARVIDGDTISIGQQGVRIGVIKACEKGQSGLLNGKTWPCGLVARSYLRKMIDGKHVFCRTVDVDRYKHTVGQCYLQNNDIGLAMLRAGQAAAMLRFLPRNHGIDLAEYGYAENGARERLLGIWSADAESPHLYRRAHASREAR</sequence>
<feature type="domain" description="TNase-like" evidence="1">
    <location>
        <begin position="20"/>
        <end position="143"/>
    </location>
</feature>
<name>A0A502BNC0_9HYPH</name>
<proteinExistence type="predicted"/>
<dbReference type="Proteomes" id="UP000315388">
    <property type="component" value="Unassembled WGS sequence"/>
</dbReference>
<evidence type="ECO:0000313" key="2">
    <source>
        <dbReference type="EMBL" id="TPF74563.1"/>
    </source>
</evidence>
<evidence type="ECO:0000313" key="3">
    <source>
        <dbReference type="Proteomes" id="UP000315388"/>
    </source>
</evidence>
<dbReference type="AlphaFoldDB" id="A0A502BNC0"/>
<dbReference type="SMART" id="SM00318">
    <property type="entry name" value="SNc"/>
    <property type="match status" value="1"/>
</dbReference>
<keyword evidence="3" id="KW-1185">Reference proteome</keyword>
<dbReference type="InterPro" id="IPR035437">
    <property type="entry name" value="SNase_OB-fold_sf"/>
</dbReference>
<dbReference type="PANTHER" id="PTHR12302:SF26">
    <property type="entry name" value="BLR1266 PROTEIN"/>
    <property type="match status" value="1"/>
</dbReference>